<dbReference type="InterPro" id="IPR038661">
    <property type="entry name" value="Ribosomal_eL33_sf"/>
</dbReference>
<keyword evidence="6" id="KW-1185">Reference proteome</keyword>
<dbReference type="InterPro" id="IPR009000">
    <property type="entry name" value="Transl_B-barrel_sf"/>
</dbReference>
<dbReference type="InterPro" id="IPR018266">
    <property type="entry name" value="Ribosomal_eL33_CS"/>
</dbReference>
<dbReference type="Gene3D" id="2.40.10.190">
    <property type="entry name" value="translation elongation factor selb, chain A, domain 4"/>
    <property type="match status" value="1"/>
</dbReference>
<evidence type="ECO:0000313" key="5">
    <source>
        <dbReference type="EMBL" id="CBJ32915.1"/>
    </source>
</evidence>
<dbReference type="eggNOG" id="KOG0887">
    <property type="taxonomic scope" value="Eukaryota"/>
</dbReference>
<evidence type="ECO:0000313" key="6">
    <source>
        <dbReference type="Proteomes" id="UP000002630"/>
    </source>
</evidence>
<reference evidence="5 6" key="1">
    <citation type="journal article" date="2010" name="Nature">
        <title>The Ectocarpus genome and the independent evolution of multicellularity in brown algae.</title>
        <authorList>
            <person name="Cock J.M."/>
            <person name="Sterck L."/>
            <person name="Rouze P."/>
            <person name="Scornet D."/>
            <person name="Allen A.E."/>
            <person name="Amoutzias G."/>
            <person name="Anthouard V."/>
            <person name="Artiguenave F."/>
            <person name="Aury J.M."/>
            <person name="Badger J.H."/>
            <person name="Beszteri B."/>
            <person name="Billiau K."/>
            <person name="Bonnet E."/>
            <person name="Bothwell J.H."/>
            <person name="Bowler C."/>
            <person name="Boyen C."/>
            <person name="Brownlee C."/>
            <person name="Carrano C.J."/>
            <person name="Charrier B."/>
            <person name="Cho G.Y."/>
            <person name="Coelho S.M."/>
            <person name="Collen J."/>
            <person name="Corre E."/>
            <person name="Da Silva C."/>
            <person name="Delage L."/>
            <person name="Delaroque N."/>
            <person name="Dittami S.M."/>
            <person name="Doulbeau S."/>
            <person name="Elias M."/>
            <person name="Farnham G."/>
            <person name="Gachon C.M."/>
            <person name="Gschloessl B."/>
            <person name="Heesch S."/>
            <person name="Jabbari K."/>
            <person name="Jubin C."/>
            <person name="Kawai H."/>
            <person name="Kimura K."/>
            <person name="Kloareg B."/>
            <person name="Kupper F.C."/>
            <person name="Lang D."/>
            <person name="Le Bail A."/>
            <person name="Leblanc C."/>
            <person name="Lerouge P."/>
            <person name="Lohr M."/>
            <person name="Lopez P.J."/>
            <person name="Martens C."/>
            <person name="Maumus F."/>
            <person name="Michel G."/>
            <person name="Miranda-Saavedra D."/>
            <person name="Morales J."/>
            <person name="Moreau H."/>
            <person name="Motomura T."/>
            <person name="Nagasato C."/>
            <person name="Napoli C.A."/>
            <person name="Nelson D.R."/>
            <person name="Nyvall-Collen P."/>
            <person name="Peters A.F."/>
            <person name="Pommier C."/>
            <person name="Potin P."/>
            <person name="Poulain J."/>
            <person name="Quesneville H."/>
            <person name="Read B."/>
            <person name="Rensing S.A."/>
            <person name="Ritter A."/>
            <person name="Rousvoal S."/>
            <person name="Samanta M."/>
            <person name="Samson G."/>
            <person name="Schroeder D.C."/>
            <person name="Segurens B."/>
            <person name="Strittmatter M."/>
            <person name="Tonon T."/>
            <person name="Tregear J.W."/>
            <person name="Valentin K."/>
            <person name="von Dassow P."/>
            <person name="Yamagishi T."/>
            <person name="Van de Peer Y."/>
            <person name="Wincker P."/>
        </authorList>
    </citation>
    <scope>NUCLEOTIDE SEQUENCE [LARGE SCALE GENOMIC DNA]</scope>
    <source>
        <strain evidence="6">Ec32 / CCAP1310/4</strain>
    </source>
</reference>
<dbReference type="FunCoup" id="D7G033">
    <property type="interactions" value="338"/>
</dbReference>
<keyword evidence="3 5" id="KW-0689">Ribosomal protein</keyword>
<dbReference type="PROSITE" id="PS01105">
    <property type="entry name" value="RIBOSOMAL_L35AE"/>
    <property type="match status" value="1"/>
</dbReference>
<dbReference type="OrthoDB" id="504467at2759"/>
<dbReference type="GO" id="GO:0009507">
    <property type="term" value="C:chloroplast"/>
    <property type="evidence" value="ECO:0007669"/>
    <property type="project" value="UniProtKB-SubCell"/>
</dbReference>
<comment type="subcellular location">
    <subcellularLocation>
        <location evidence="1">Plastid</location>
        <location evidence="1">Chloroplast</location>
    </subcellularLocation>
</comment>
<dbReference type="GO" id="GO:0005840">
    <property type="term" value="C:ribosome"/>
    <property type="evidence" value="ECO:0007669"/>
    <property type="project" value="UniProtKB-KW"/>
</dbReference>
<gene>
    <name evidence="5" type="ORF">Esi_0391_0021</name>
</gene>
<dbReference type="EMBL" id="FN649741">
    <property type="protein sequence ID" value="CBJ32915.1"/>
    <property type="molecule type" value="Genomic_DNA"/>
</dbReference>
<protein>
    <submittedName>
        <fullName evidence="5">Ribosomal protein L35</fullName>
    </submittedName>
</protein>
<dbReference type="SUPFAM" id="SSF50447">
    <property type="entry name" value="Translation proteins"/>
    <property type="match status" value="1"/>
</dbReference>
<dbReference type="FunFam" id="2.40.10.190:FF:000001">
    <property type="entry name" value="60S ribosomal protein L35a"/>
    <property type="match status" value="1"/>
</dbReference>
<evidence type="ECO:0000256" key="1">
    <source>
        <dbReference type="ARBA" id="ARBA00004229"/>
    </source>
</evidence>
<evidence type="ECO:0000256" key="2">
    <source>
        <dbReference type="ARBA" id="ARBA00009269"/>
    </source>
</evidence>
<dbReference type="HAMAP" id="MF_00573">
    <property type="entry name" value="Ribosomal_eL33"/>
    <property type="match status" value="1"/>
</dbReference>
<dbReference type="AlphaFoldDB" id="D7G033"/>
<dbReference type="EMBL" id="FN648588">
    <property type="protein sequence ID" value="CBJ32915.1"/>
    <property type="molecule type" value="Genomic_DNA"/>
</dbReference>
<accession>D7G033</accession>
<sequence>MRHGGGFPIVPCFPGGGLIPPLGGKRAASVAHTCSLVSHKRSTMRTSPRSGQPVRLYVKGVMLGFKRGLRNTYHHTSLIKIQGVEDKEASNFYLGKRIAYIYKAKTLKNGTKYRVVWGKVCRGHGTNGVVRAKFRTNLPPKAIGAPVRVMLYPSKI</sequence>
<keyword evidence="4" id="KW-0687">Ribonucleoprotein</keyword>
<dbReference type="GO" id="GO:0006412">
    <property type="term" value="P:translation"/>
    <property type="evidence" value="ECO:0007669"/>
    <property type="project" value="InterPro"/>
</dbReference>
<dbReference type="InterPro" id="IPR001780">
    <property type="entry name" value="Ribosomal_eL33"/>
</dbReference>
<evidence type="ECO:0000256" key="4">
    <source>
        <dbReference type="ARBA" id="ARBA00023274"/>
    </source>
</evidence>
<comment type="similarity">
    <text evidence="2">Belongs to the eukaryotic ribosomal protein eL33 family.</text>
</comment>
<dbReference type="GO" id="GO:0003735">
    <property type="term" value="F:structural constituent of ribosome"/>
    <property type="evidence" value="ECO:0007669"/>
    <property type="project" value="InterPro"/>
</dbReference>
<dbReference type="Pfam" id="PF01247">
    <property type="entry name" value="Ribosomal_L35Ae"/>
    <property type="match status" value="1"/>
</dbReference>
<organism evidence="5 6">
    <name type="scientific">Ectocarpus siliculosus</name>
    <name type="common">Brown alga</name>
    <name type="synonym">Conferva siliculosa</name>
    <dbReference type="NCBI Taxonomy" id="2880"/>
    <lineage>
        <taxon>Eukaryota</taxon>
        <taxon>Sar</taxon>
        <taxon>Stramenopiles</taxon>
        <taxon>Ochrophyta</taxon>
        <taxon>PX clade</taxon>
        <taxon>Phaeophyceae</taxon>
        <taxon>Ectocarpales</taxon>
        <taxon>Ectocarpaceae</taxon>
        <taxon>Ectocarpus</taxon>
    </lineage>
</organism>
<dbReference type="OMA" id="YRTNKHH"/>
<evidence type="ECO:0000256" key="3">
    <source>
        <dbReference type="ARBA" id="ARBA00022980"/>
    </source>
</evidence>
<dbReference type="GO" id="GO:1990904">
    <property type="term" value="C:ribonucleoprotein complex"/>
    <property type="evidence" value="ECO:0007669"/>
    <property type="project" value="UniProtKB-KW"/>
</dbReference>
<name>D7G033_ECTSI</name>
<proteinExistence type="inferred from homology"/>
<dbReference type="InParanoid" id="D7G033"/>
<dbReference type="STRING" id="2880.D7G033"/>
<dbReference type="Proteomes" id="UP000002630">
    <property type="component" value="Linkage Group LG16"/>
</dbReference>
<dbReference type="PANTHER" id="PTHR10902">
    <property type="entry name" value="60S RIBOSOMAL PROTEIN L35A"/>
    <property type="match status" value="1"/>
</dbReference>